<dbReference type="GO" id="GO:0046556">
    <property type="term" value="F:alpha-L-arabinofuranosidase activity"/>
    <property type="evidence" value="ECO:0007669"/>
    <property type="project" value="InterPro"/>
</dbReference>
<dbReference type="Proteomes" id="UP000217257">
    <property type="component" value="Chromosome"/>
</dbReference>
<dbReference type="InterPro" id="IPR036195">
    <property type="entry name" value="AbfB_ABD_sf"/>
</dbReference>
<evidence type="ECO:0000256" key="3">
    <source>
        <dbReference type="ARBA" id="ARBA00023295"/>
    </source>
</evidence>
<comment type="similarity">
    <text evidence="1 4">Belongs to the glycosyl hydrolase 43 family.</text>
</comment>
<evidence type="ECO:0000313" key="6">
    <source>
        <dbReference type="EMBL" id="ATB39425.1"/>
    </source>
</evidence>
<keyword evidence="2 4" id="KW-0378">Hydrolase</keyword>
<dbReference type="SUPFAM" id="SSF110221">
    <property type="entry name" value="AbfB domain"/>
    <property type="match status" value="1"/>
</dbReference>
<accession>A0A250J671</accession>
<keyword evidence="3 4" id="KW-0326">Glycosidase</keyword>
<evidence type="ECO:0000259" key="5">
    <source>
        <dbReference type="Pfam" id="PF05270"/>
    </source>
</evidence>
<proteinExistence type="inferred from homology"/>
<dbReference type="InterPro" id="IPR007934">
    <property type="entry name" value="AbfB_ABD"/>
</dbReference>
<dbReference type="EMBL" id="CP022098">
    <property type="protein sequence ID" value="ATB39425.1"/>
    <property type="molecule type" value="Genomic_DNA"/>
</dbReference>
<evidence type="ECO:0000256" key="2">
    <source>
        <dbReference type="ARBA" id="ARBA00022801"/>
    </source>
</evidence>
<dbReference type="InterPro" id="IPR023296">
    <property type="entry name" value="Glyco_hydro_beta-prop_sf"/>
</dbReference>
<dbReference type="Gene3D" id="2.80.10.50">
    <property type="match status" value="1"/>
</dbReference>
<dbReference type="KEGG" id="cfus:CYFUS_004869"/>
<feature type="domain" description="Alpha-L-arabinofuranosidase B arabinose-binding" evidence="5">
    <location>
        <begin position="328"/>
        <end position="457"/>
    </location>
</feature>
<dbReference type="GO" id="GO:0046373">
    <property type="term" value="P:L-arabinose metabolic process"/>
    <property type="evidence" value="ECO:0007669"/>
    <property type="project" value="InterPro"/>
</dbReference>
<dbReference type="Pfam" id="PF04616">
    <property type="entry name" value="Glyco_hydro_43"/>
    <property type="match status" value="1"/>
</dbReference>
<protein>
    <submittedName>
        <fullName evidence="6">Arabinofuranosidase</fullName>
    </submittedName>
</protein>
<reference evidence="6 7" key="1">
    <citation type="submission" date="2017-06" db="EMBL/GenBank/DDBJ databases">
        <title>Sequencing and comparative analysis of myxobacterial genomes.</title>
        <authorList>
            <person name="Rupp O."/>
            <person name="Goesmann A."/>
            <person name="Sogaard-Andersen L."/>
        </authorList>
    </citation>
    <scope>NUCLEOTIDE SEQUENCE [LARGE SCALE GENOMIC DNA]</scope>
    <source>
        <strain evidence="6 7">DSM 52655</strain>
    </source>
</reference>
<dbReference type="AlphaFoldDB" id="A0A250J671"/>
<dbReference type="InterPro" id="IPR006710">
    <property type="entry name" value="Glyco_hydro_43"/>
</dbReference>
<dbReference type="SUPFAM" id="SSF75005">
    <property type="entry name" value="Arabinanase/levansucrase/invertase"/>
    <property type="match status" value="1"/>
</dbReference>
<dbReference type="Gene3D" id="2.115.10.20">
    <property type="entry name" value="Glycosyl hydrolase domain, family 43"/>
    <property type="match status" value="1"/>
</dbReference>
<dbReference type="CDD" id="cd08983">
    <property type="entry name" value="GH43_Bt3655-like"/>
    <property type="match status" value="1"/>
</dbReference>
<evidence type="ECO:0000256" key="4">
    <source>
        <dbReference type="RuleBase" id="RU361187"/>
    </source>
</evidence>
<gene>
    <name evidence="6" type="ORF">CYFUS_004869</name>
</gene>
<dbReference type="CDD" id="cd23399">
    <property type="entry name" value="beta-trefoil_ABD_ABFB"/>
    <property type="match status" value="1"/>
</dbReference>
<organism evidence="6 7">
    <name type="scientific">Cystobacter fuscus</name>
    <dbReference type="NCBI Taxonomy" id="43"/>
    <lineage>
        <taxon>Bacteria</taxon>
        <taxon>Pseudomonadati</taxon>
        <taxon>Myxococcota</taxon>
        <taxon>Myxococcia</taxon>
        <taxon>Myxococcales</taxon>
        <taxon>Cystobacterineae</taxon>
        <taxon>Archangiaceae</taxon>
        <taxon>Cystobacter</taxon>
    </lineage>
</organism>
<evidence type="ECO:0000313" key="7">
    <source>
        <dbReference type="Proteomes" id="UP000217257"/>
    </source>
</evidence>
<dbReference type="Pfam" id="PF05270">
    <property type="entry name" value="AbfB"/>
    <property type="match status" value="1"/>
</dbReference>
<name>A0A250J671_9BACT</name>
<sequence>MPQTRATIDSMRPEMLTLTYEAASEPARVQREGLSSTFLGPSALALAVLTLLPAPASAATPVYTMTAFTNSSESNMYVYQSYDGTHYGLMKGPAYTPPSGLIRDPSLLRHTDGVYYVTYTTNWDGNTIGFAKSTDRVNWTFMQNVTLPTANLQNTWAPEWFKDSDGSINIIVSLRTTGTSNFTPHVIKALNTSLTAWSSPVPLSGLGPNYIDTFIVKLGSTYHAFTKNETSKYIEYATASSLTGPYTFKGTGDWAGWGNWVEGPALIQLDNGSWRILFDGYSSGKYYYSESANTFASWSAKKELPSLTGFVRHLTVLKEPGQAGDIRRLQSFNFPDRYARHYNYQARIDPNVSPVEDSRFRIVPGLADGSSAVSFESVNLPGYFLKHSNYVLVLARDDGTDQFKQDATFRDVAGLANPAWTSYQSYNVPGSYIRHYDYTLRIDPINSSTGQSDATFKEVSP</sequence>
<evidence type="ECO:0000256" key="1">
    <source>
        <dbReference type="ARBA" id="ARBA00009865"/>
    </source>
</evidence>